<name>A0A0G0Q2K3_9BACT</name>
<dbReference type="InterPro" id="IPR022691">
    <property type="entry name" value="Tscrpt_elong_fac_GreA/B_N"/>
</dbReference>
<dbReference type="InterPro" id="IPR018151">
    <property type="entry name" value="TF_GreA/GreB_CS"/>
</dbReference>
<comment type="function">
    <text evidence="6 8 9">Necessary for efficient RNA polymerase transcription elongation past template-encoded arresting sites. The arresting sites in DNA have the property of trapping a certain fraction of elongating RNA polymerases that pass through, resulting in locked ternary complexes. Cleavage of the nascent transcript by cleavage factors such as GreA or GreB allows the resumption of elongation from the new 3'terminus. GreA releases sequences of 2 to 3 nucleotides.</text>
</comment>
<dbReference type="GO" id="GO:0070063">
    <property type="term" value="F:RNA polymerase binding"/>
    <property type="evidence" value="ECO:0007669"/>
    <property type="project" value="InterPro"/>
</dbReference>
<evidence type="ECO:0000313" key="12">
    <source>
        <dbReference type="EMBL" id="KKR34363.1"/>
    </source>
</evidence>
<evidence type="ECO:0000256" key="8">
    <source>
        <dbReference type="HAMAP-Rule" id="MF_00105"/>
    </source>
</evidence>
<feature type="domain" description="Transcription elongation factor GreA/GreB C-terminal" evidence="10">
    <location>
        <begin position="84"/>
        <end position="155"/>
    </location>
</feature>
<comment type="similarity">
    <text evidence="1 8 9">Belongs to the GreA/GreB family.</text>
</comment>
<dbReference type="Pfam" id="PF01272">
    <property type="entry name" value="GreA_GreB"/>
    <property type="match status" value="1"/>
</dbReference>
<keyword evidence="12" id="KW-0251">Elongation factor</keyword>
<reference evidence="12 13" key="1">
    <citation type="journal article" date="2015" name="Nature">
        <title>rRNA introns, odd ribosomes, and small enigmatic genomes across a large radiation of phyla.</title>
        <authorList>
            <person name="Brown C.T."/>
            <person name="Hug L.A."/>
            <person name="Thomas B.C."/>
            <person name="Sharon I."/>
            <person name="Castelle C.J."/>
            <person name="Singh A."/>
            <person name="Wilkins M.J."/>
            <person name="Williams K.H."/>
            <person name="Banfield J.F."/>
        </authorList>
    </citation>
    <scope>NUCLEOTIDE SEQUENCE [LARGE SCALE GENOMIC DNA]</scope>
</reference>
<evidence type="ECO:0000313" key="13">
    <source>
        <dbReference type="Proteomes" id="UP000034539"/>
    </source>
</evidence>
<evidence type="ECO:0000256" key="3">
    <source>
        <dbReference type="ARBA" id="ARBA00023015"/>
    </source>
</evidence>
<dbReference type="NCBIfam" id="NF001263">
    <property type="entry name" value="PRK00226.1-4"/>
    <property type="match status" value="1"/>
</dbReference>
<evidence type="ECO:0000256" key="4">
    <source>
        <dbReference type="ARBA" id="ARBA00023125"/>
    </source>
</evidence>
<proteinExistence type="inferred from homology"/>
<feature type="domain" description="Transcription elongation factor GreA/GreB N-terminal" evidence="11">
    <location>
        <begin position="7"/>
        <end position="76"/>
    </location>
</feature>
<keyword evidence="5 8" id="KW-0804">Transcription</keyword>
<dbReference type="InterPro" id="IPR036953">
    <property type="entry name" value="GreA/GreB_C_sf"/>
</dbReference>
<evidence type="ECO:0000256" key="2">
    <source>
        <dbReference type="ARBA" id="ARBA00013729"/>
    </source>
</evidence>
<organism evidence="12 13">
    <name type="scientific">Candidatus Gottesmanbacteria bacterium GW2011_GWC2_39_8</name>
    <dbReference type="NCBI Taxonomy" id="1618450"/>
    <lineage>
        <taxon>Bacteria</taxon>
        <taxon>Candidatus Gottesmaniibacteriota</taxon>
    </lineage>
</organism>
<dbReference type="PATRIC" id="fig|1618450.3.peg.46"/>
<keyword evidence="3 8" id="KW-0805">Transcription regulation</keyword>
<evidence type="ECO:0000256" key="9">
    <source>
        <dbReference type="RuleBase" id="RU000556"/>
    </source>
</evidence>
<dbReference type="PANTHER" id="PTHR30437:SF4">
    <property type="entry name" value="TRANSCRIPTION ELONGATION FACTOR GREA"/>
    <property type="match status" value="1"/>
</dbReference>
<dbReference type="PANTHER" id="PTHR30437">
    <property type="entry name" value="TRANSCRIPTION ELONGATION FACTOR GREA"/>
    <property type="match status" value="1"/>
</dbReference>
<comment type="caution">
    <text evidence="12">The sequence shown here is derived from an EMBL/GenBank/DDBJ whole genome shotgun (WGS) entry which is preliminary data.</text>
</comment>
<dbReference type="PROSITE" id="PS00830">
    <property type="entry name" value="GREAB_2"/>
    <property type="match status" value="1"/>
</dbReference>
<keyword evidence="12" id="KW-0648">Protein biosynthesis</keyword>
<evidence type="ECO:0000256" key="7">
    <source>
        <dbReference type="ARBA" id="ARBA00030776"/>
    </source>
</evidence>
<dbReference type="InterPro" id="IPR023459">
    <property type="entry name" value="Tscrpt_elong_fac_GreA/B_fam"/>
</dbReference>
<accession>A0A0G0Q2K3</accession>
<dbReference type="GO" id="GO:0003746">
    <property type="term" value="F:translation elongation factor activity"/>
    <property type="evidence" value="ECO:0007669"/>
    <property type="project" value="UniProtKB-KW"/>
</dbReference>
<dbReference type="InterPro" id="IPR006359">
    <property type="entry name" value="Tscrpt_elong_fac_GreA"/>
</dbReference>
<dbReference type="InterPro" id="IPR028624">
    <property type="entry name" value="Tscrpt_elong_fac_GreA/B"/>
</dbReference>
<dbReference type="HAMAP" id="MF_00105">
    <property type="entry name" value="GreA_GreB"/>
    <property type="match status" value="1"/>
</dbReference>
<dbReference type="SUPFAM" id="SSF54534">
    <property type="entry name" value="FKBP-like"/>
    <property type="match status" value="1"/>
</dbReference>
<evidence type="ECO:0000256" key="5">
    <source>
        <dbReference type="ARBA" id="ARBA00023163"/>
    </source>
</evidence>
<dbReference type="EMBL" id="LBXN01000002">
    <property type="protein sequence ID" value="KKR34363.1"/>
    <property type="molecule type" value="Genomic_DNA"/>
</dbReference>
<evidence type="ECO:0000259" key="11">
    <source>
        <dbReference type="Pfam" id="PF03449"/>
    </source>
</evidence>
<dbReference type="GO" id="GO:0006354">
    <property type="term" value="P:DNA-templated transcription elongation"/>
    <property type="evidence" value="ECO:0007669"/>
    <property type="project" value="TreeGrafter"/>
</dbReference>
<dbReference type="Gene3D" id="3.10.50.30">
    <property type="entry name" value="Transcription elongation factor, GreA/GreB, C-terminal domain"/>
    <property type="match status" value="1"/>
</dbReference>
<evidence type="ECO:0000259" key="10">
    <source>
        <dbReference type="Pfam" id="PF01272"/>
    </source>
</evidence>
<gene>
    <name evidence="8" type="primary">greA</name>
    <name evidence="12" type="ORF">UT63_C0002G0008</name>
</gene>
<dbReference type="GO" id="GO:0003677">
    <property type="term" value="F:DNA binding"/>
    <property type="evidence" value="ECO:0007669"/>
    <property type="project" value="UniProtKB-UniRule"/>
</dbReference>
<keyword evidence="4 8" id="KW-0238">DNA-binding</keyword>
<dbReference type="GO" id="GO:0032784">
    <property type="term" value="P:regulation of DNA-templated transcription elongation"/>
    <property type="evidence" value="ECO:0007669"/>
    <property type="project" value="UniProtKB-UniRule"/>
</dbReference>
<dbReference type="PIRSF" id="PIRSF006092">
    <property type="entry name" value="GreA_GreB"/>
    <property type="match status" value="1"/>
</dbReference>
<sequence>MDKTQKILVTKEGLEDLKKEYDELLNLKRPEAVERLAQARNQGDLSENSEYTSAKQDLAFMDGRIAELEQVLHEAKLISVNHKKGLVDLGCKVTLHVNGKKEVFTIVGEWEANPMEKKISHSSPLGKALLGKRIGEKVEVDAPVGRILYKVLGIE</sequence>
<dbReference type="Proteomes" id="UP000034539">
    <property type="component" value="Unassembled WGS sequence"/>
</dbReference>
<evidence type="ECO:0000256" key="6">
    <source>
        <dbReference type="ARBA" id="ARBA00024916"/>
    </source>
</evidence>
<dbReference type="InterPro" id="IPR001437">
    <property type="entry name" value="Tscrpt_elong_fac_GreA/B_C"/>
</dbReference>
<dbReference type="FunFam" id="1.10.287.180:FF:000001">
    <property type="entry name" value="Transcription elongation factor GreA"/>
    <property type="match status" value="1"/>
</dbReference>
<dbReference type="InterPro" id="IPR036805">
    <property type="entry name" value="Tscrpt_elong_fac_GreA/B_N_sf"/>
</dbReference>
<dbReference type="NCBIfam" id="TIGR01462">
    <property type="entry name" value="greA"/>
    <property type="match status" value="1"/>
</dbReference>
<evidence type="ECO:0000256" key="1">
    <source>
        <dbReference type="ARBA" id="ARBA00008213"/>
    </source>
</evidence>
<protein>
    <recommendedName>
        <fullName evidence="2 8">Transcription elongation factor GreA</fullName>
    </recommendedName>
    <alternativeName>
        <fullName evidence="7 8">Transcript cleavage factor GreA</fullName>
    </alternativeName>
</protein>
<dbReference type="Gene3D" id="1.10.287.180">
    <property type="entry name" value="Transcription elongation factor, GreA/GreB, N-terminal domain"/>
    <property type="match status" value="1"/>
</dbReference>
<dbReference type="AlphaFoldDB" id="A0A0G0Q2K3"/>
<dbReference type="Pfam" id="PF03449">
    <property type="entry name" value="GreA_GreB_N"/>
    <property type="match status" value="1"/>
</dbReference>
<dbReference type="SUPFAM" id="SSF46557">
    <property type="entry name" value="GreA transcript cleavage protein, N-terminal domain"/>
    <property type="match status" value="1"/>
</dbReference>